<name>A0A9Q3BM20_9BASI</name>
<dbReference type="EMBL" id="AVOT02001554">
    <property type="protein sequence ID" value="MBW0467331.1"/>
    <property type="molecule type" value="Genomic_DNA"/>
</dbReference>
<sequence>MLIFVHEMRLLPPCHHPHPPLCFYTSAAYHAHAPAVPSTLPPHFHPNPSLHSCRALKICLWRCHPISALTTHYASTPPPLTILTLLQCPQDMPLMPPSHLSPHPCHLPCLCCCIRAIGYGGLLIYMMNPITEIC</sequence>
<evidence type="ECO:0000313" key="1">
    <source>
        <dbReference type="EMBL" id="MBW0467331.1"/>
    </source>
</evidence>
<dbReference type="AlphaFoldDB" id="A0A9Q3BM20"/>
<organism evidence="1 2">
    <name type="scientific">Austropuccinia psidii MF-1</name>
    <dbReference type="NCBI Taxonomy" id="1389203"/>
    <lineage>
        <taxon>Eukaryota</taxon>
        <taxon>Fungi</taxon>
        <taxon>Dikarya</taxon>
        <taxon>Basidiomycota</taxon>
        <taxon>Pucciniomycotina</taxon>
        <taxon>Pucciniomycetes</taxon>
        <taxon>Pucciniales</taxon>
        <taxon>Sphaerophragmiaceae</taxon>
        <taxon>Austropuccinia</taxon>
    </lineage>
</organism>
<dbReference type="Proteomes" id="UP000765509">
    <property type="component" value="Unassembled WGS sequence"/>
</dbReference>
<evidence type="ECO:0000313" key="2">
    <source>
        <dbReference type="Proteomes" id="UP000765509"/>
    </source>
</evidence>
<comment type="caution">
    <text evidence="1">The sequence shown here is derived from an EMBL/GenBank/DDBJ whole genome shotgun (WGS) entry which is preliminary data.</text>
</comment>
<proteinExistence type="predicted"/>
<accession>A0A9Q3BM20</accession>
<keyword evidence="2" id="KW-1185">Reference proteome</keyword>
<gene>
    <name evidence="1" type="ORF">O181_007046</name>
</gene>
<reference evidence="1" key="1">
    <citation type="submission" date="2021-03" db="EMBL/GenBank/DDBJ databases">
        <title>Draft genome sequence of rust myrtle Austropuccinia psidii MF-1, a brazilian biotype.</title>
        <authorList>
            <person name="Quecine M.C."/>
            <person name="Pachon D.M.R."/>
            <person name="Bonatelli M.L."/>
            <person name="Correr F.H."/>
            <person name="Franceschini L.M."/>
            <person name="Leite T.F."/>
            <person name="Margarido G.R.A."/>
            <person name="Almeida C.A."/>
            <person name="Ferrarezi J.A."/>
            <person name="Labate C.A."/>
        </authorList>
    </citation>
    <scope>NUCLEOTIDE SEQUENCE</scope>
    <source>
        <strain evidence="1">MF-1</strain>
    </source>
</reference>
<protein>
    <submittedName>
        <fullName evidence="1">Uncharacterized protein</fullName>
    </submittedName>
</protein>